<reference evidence="2 3" key="1">
    <citation type="submission" date="2015-10" db="EMBL/GenBank/DDBJ databases">
        <authorList>
            <person name="Gilbert D.G."/>
        </authorList>
    </citation>
    <scope>NUCLEOTIDE SEQUENCE [LARGE SCALE GENOMIC DNA]</scope>
    <source>
        <strain evidence="3">HZ-22</strain>
    </source>
</reference>
<dbReference type="RefSeq" id="WP_054727202.1">
    <property type="nucleotide sequence ID" value="NZ_CP012898.1"/>
</dbReference>
<feature type="transmembrane region" description="Helical" evidence="1">
    <location>
        <begin position="7"/>
        <end position="26"/>
    </location>
</feature>
<keyword evidence="1" id="KW-0812">Transmembrane</keyword>
<dbReference type="AlphaFoldDB" id="A0A0P0D8R9"/>
<gene>
    <name evidence="2" type="ORF">APS56_08590</name>
</gene>
<dbReference type="OrthoDB" id="1151040at2"/>
<evidence type="ECO:0000313" key="3">
    <source>
        <dbReference type="Proteomes" id="UP000057981"/>
    </source>
</evidence>
<feature type="transmembrane region" description="Helical" evidence="1">
    <location>
        <begin position="32"/>
        <end position="49"/>
    </location>
</feature>
<dbReference type="Proteomes" id="UP000057981">
    <property type="component" value="Chromosome"/>
</dbReference>
<dbReference type="KEGG" id="ahz:APS56_08590"/>
<organism evidence="2 3">
    <name type="scientific">Pseudalgibacter alginicilyticus</name>
    <dbReference type="NCBI Taxonomy" id="1736674"/>
    <lineage>
        <taxon>Bacteria</taxon>
        <taxon>Pseudomonadati</taxon>
        <taxon>Bacteroidota</taxon>
        <taxon>Flavobacteriia</taxon>
        <taxon>Flavobacteriales</taxon>
        <taxon>Flavobacteriaceae</taxon>
        <taxon>Pseudalgibacter</taxon>
    </lineage>
</organism>
<keyword evidence="1" id="KW-1133">Transmembrane helix</keyword>
<proteinExistence type="predicted"/>
<keyword evidence="1" id="KW-0472">Membrane</keyword>
<dbReference type="STRING" id="1736674.APS56_08590"/>
<dbReference type="PATRIC" id="fig|1736674.3.peg.1757"/>
<protein>
    <submittedName>
        <fullName evidence="2">Uncharacterized protein</fullName>
    </submittedName>
</protein>
<evidence type="ECO:0000256" key="1">
    <source>
        <dbReference type="SAM" id="Phobius"/>
    </source>
</evidence>
<keyword evidence="3" id="KW-1185">Reference proteome</keyword>
<dbReference type="EMBL" id="CP012898">
    <property type="protein sequence ID" value="ALJ05178.1"/>
    <property type="molecule type" value="Genomic_DNA"/>
</dbReference>
<name>A0A0P0D8R9_9FLAO</name>
<sequence>MKYQKYFQYAYLIFALLFFYDAVSKWANTATVAYPSILLGATALFMFFFRRKFYKKFDNKDDSK</sequence>
<evidence type="ECO:0000313" key="2">
    <source>
        <dbReference type="EMBL" id="ALJ05178.1"/>
    </source>
</evidence>
<accession>A0A0P0D8R9</accession>